<keyword evidence="1" id="KW-0479">Metal-binding</keyword>
<evidence type="ECO:0000256" key="5">
    <source>
        <dbReference type="SAM" id="Coils"/>
    </source>
</evidence>
<protein>
    <submittedName>
        <fullName evidence="9">TRI27 protein</fullName>
    </submittedName>
</protein>
<dbReference type="FunFam" id="2.60.120.920:FF:000004">
    <property type="entry name" value="Butyrophilin subfamily 1 member A1"/>
    <property type="match status" value="1"/>
</dbReference>
<dbReference type="Gene3D" id="2.60.120.920">
    <property type="match status" value="1"/>
</dbReference>
<feature type="domain" description="B30.2/SPRY" evidence="8">
    <location>
        <begin position="296"/>
        <end position="473"/>
    </location>
</feature>
<proteinExistence type="predicted"/>
<evidence type="ECO:0000256" key="1">
    <source>
        <dbReference type="ARBA" id="ARBA00022723"/>
    </source>
</evidence>
<dbReference type="CDD" id="cd16594">
    <property type="entry name" value="RING-HC_TRIM7-like_C-IV"/>
    <property type="match status" value="1"/>
</dbReference>
<dbReference type="Proteomes" id="UP000537522">
    <property type="component" value="Unassembled WGS sequence"/>
</dbReference>
<keyword evidence="3" id="KW-0862">Zinc</keyword>
<keyword evidence="2 4" id="KW-0863">Zinc-finger</keyword>
<dbReference type="InterPro" id="IPR017907">
    <property type="entry name" value="Znf_RING_CS"/>
</dbReference>
<dbReference type="PROSITE" id="PS50188">
    <property type="entry name" value="B302_SPRY"/>
    <property type="match status" value="1"/>
</dbReference>
<dbReference type="SUPFAM" id="SSF57850">
    <property type="entry name" value="RING/U-box"/>
    <property type="match status" value="1"/>
</dbReference>
<feature type="domain" description="B box-type" evidence="7">
    <location>
        <begin position="91"/>
        <end position="132"/>
    </location>
</feature>
<dbReference type="SUPFAM" id="SSF57845">
    <property type="entry name" value="B-box zinc-binding domain"/>
    <property type="match status" value="1"/>
</dbReference>
<dbReference type="SMART" id="SM00449">
    <property type="entry name" value="SPRY"/>
    <property type="match status" value="1"/>
</dbReference>
<evidence type="ECO:0000259" key="8">
    <source>
        <dbReference type="PROSITE" id="PS50188"/>
    </source>
</evidence>
<dbReference type="CDD" id="cd12888">
    <property type="entry name" value="SPRY_PRY_TRIM7_like"/>
    <property type="match status" value="1"/>
</dbReference>
<keyword evidence="10" id="KW-1185">Reference proteome</keyword>
<organism evidence="9 10">
    <name type="scientific">Chauna torquata</name>
    <name type="common">Southern screamer</name>
    <dbReference type="NCBI Taxonomy" id="30388"/>
    <lineage>
        <taxon>Eukaryota</taxon>
        <taxon>Metazoa</taxon>
        <taxon>Chordata</taxon>
        <taxon>Craniata</taxon>
        <taxon>Vertebrata</taxon>
        <taxon>Euteleostomi</taxon>
        <taxon>Archelosauria</taxon>
        <taxon>Archosauria</taxon>
        <taxon>Dinosauria</taxon>
        <taxon>Saurischia</taxon>
        <taxon>Theropoda</taxon>
        <taxon>Coelurosauria</taxon>
        <taxon>Aves</taxon>
        <taxon>Neognathae</taxon>
        <taxon>Galloanserae</taxon>
        <taxon>Anseriformes</taxon>
        <taxon>Anhimidae</taxon>
        <taxon>Chauna</taxon>
    </lineage>
</organism>
<evidence type="ECO:0000313" key="10">
    <source>
        <dbReference type="Proteomes" id="UP000537522"/>
    </source>
</evidence>
<dbReference type="InterPro" id="IPR001841">
    <property type="entry name" value="Znf_RING"/>
</dbReference>
<dbReference type="SMART" id="SM00184">
    <property type="entry name" value="RING"/>
    <property type="match status" value="1"/>
</dbReference>
<dbReference type="AlphaFoldDB" id="A0A7L0K5I2"/>
<dbReference type="Gene3D" id="3.30.160.60">
    <property type="entry name" value="Classic Zinc Finger"/>
    <property type="match status" value="1"/>
</dbReference>
<dbReference type="InterPro" id="IPR013083">
    <property type="entry name" value="Znf_RING/FYVE/PHD"/>
</dbReference>
<evidence type="ECO:0000313" key="9">
    <source>
        <dbReference type="EMBL" id="NXK51449.1"/>
    </source>
</evidence>
<evidence type="ECO:0000259" key="7">
    <source>
        <dbReference type="PROSITE" id="PS50119"/>
    </source>
</evidence>
<dbReference type="Pfam" id="PF13765">
    <property type="entry name" value="PRY"/>
    <property type="match status" value="1"/>
</dbReference>
<dbReference type="PROSITE" id="PS50089">
    <property type="entry name" value="ZF_RING_2"/>
    <property type="match status" value="1"/>
</dbReference>
<evidence type="ECO:0000256" key="3">
    <source>
        <dbReference type="ARBA" id="ARBA00022833"/>
    </source>
</evidence>
<feature type="domain" description="RING-type" evidence="6">
    <location>
        <begin position="16"/>
        <end position="57"/>
    </location>
</feature>
<evidence type="ECO:0000259" key="6">
    <source>
        <dbReference type="PROSITE" id="PS50089"/>
    </source>
</evidence>
<dbReference type="InterPro" id="IPR001870">
    <property type="entry name" value="B30.2/SPRY"/>
</dbReference>
<dbReference type="PROSITE" id="PS50119">
    <property type="entry name" value="ZF_BBOX"/>
    <property type="match status" value="1"/>
</dbReference>
<dbReference type="InterPro" id="IPR006574">
    <property type="entry name" value="PRY"/>
</dbReference>
<dbReference type="GO" id="GO:0008270">
    <property type="term" value="F:zinc ion binding"/>
    <property type="evidence" value="ECO:0007669"/>
    <property type="project" value="UniProtKB-KW"/>
</dbReference>
<dbReference type="Pfam" id="PF00622">
    <property type="entry name" value="SPRY"/>
    <property type="match status" value="1"/>
</dbReference>
<feature type="non-terminal residue" evidence="9">
    <location>
        <position position="473"/>
    </location>
</feature>
<dbReference type="InterPro" id="IPR050143">
    <property type="entry name" value="TRIM/RBCC"/>
</dbReference>
<dbReference type="InterPro" id="IPR000315">
    <property type="entry name" value="Znf_B-box"/>
</dbReference>
<feature type="coiled-coil region" evidence="5">
    <location>
        <begin position="197"/>
        <end position="239"/>
    </location>
</feature>
<dbReference type="Pfam" id="PF15227">
    <property type="entry name" value="zf-C3HC4_4"/>
    <property type="match status" value="1"/>
</dbReference>
<dbReference type="SUPFAM" id="SSF49899">
    <property type="entry name" value="Concanavalin A-like lectins/glucanases"/>
    <property type="match status" value="1"/>
</dbReference>
<accession>A0A7L0K5I2</accession>
<dbReference type="InterPro" id="IPR003877">
    <property type="entry name" value="SPRY_dom"/>
</dbReference>
<dbReference type="InterPro" id="IPR013320">
    <property type="entry name" value="ConA-like_dom_sf"/>
</dbReference>
<feature type="non-terminal residue" evidence="9">
    <location>
        <position position="1"/>
    </location>
</feature>
<comment type="caution">
    <text evidence="9">The sequence shown here is derived from an EMBL/GenBank/DDBJ whole genome shotgun (WGS) entry which is preliminary data.</text>
</comment>
<reference evidence="9 10" key="1">
    <citation type="submission" date="2019-09" db="EMBL/GenBank/DDBJ databases">
        <title>Bird 10,000 Genomes (B10K) Project - Family phase.</title>
        <authorList>
            <person name="Zhang G."/>
        </authorList>
    </citation>
    <scope>NUCLEOTIDE SEQUENCE [LARGE SCALE GENOMIC DNA]</scope>
    <source>
        <strain evidence="9">B10K-DU-011-36</strain>
        <tissue evidence="9">Muscle</tissue>
    </source>
</reference>
<dbReference type="PROSITE" id="PS00518">
    <property type="entry name" value="ZF_RING_1"/>
    <property type="match status" value="1"/>
</dbReference>
<sequence>MAAPSPAAKLPSEASCPICLEYFRDPVSIHCGHNFCRACITRCWEWSTANFSCPQCKETAPERSFRPSRELARVLEIAKRLSLQAARGEAVEEEGCERHREPLKVFCKDDETFICVICRESRVHRAHTMLPVQEAVQEYKGQIQAHLQALKEDRDKLLGFREAEMRRNWEYLEKTETERQKVLSEFEGLRLFLEDQARHLLAQLADLERGIEKMQEENITNLTKEISHLDTLIQEMEEKCQQPASKFLQMCPDLFSLSSRFGKKNFQQPTLLLPELEKKINHFREKNIALEETLRNFKGSAWGCGEMLWFPLTVNVTLDPATAHPQLAVSEDGRSVRWEDAQRDAADEGFGTDPFVLGCEGITSGRCCWEVEVTPKGSWAVGVARESLKRREETTVSPEIELWSMGLCEGQFWALTSFERTPLSQLHVPRRVRISLDYERGQVAFFDADKKALIFTFPAASFKGESIHPWFLV</sequence>
<dbReference type="PANTHER" id="PTHR24103">
    <property type="entry name" value="E3 UBIQUITIN-PROTEIN LIGASE TRIM"/>
    <property type="match status" value="1"/>
</dbReference>
<dbReference type="PRINTS" id="PR01407">
    <property type="entry name" value="BUTYPHLNCDUF"/>
</dbReference>
<dbReference type="InterPro" id="IPR003879">
    <property type="entry name" value="Butyrophylin_SPRY"/>
</dbReference>
<dbReference type="Pfam" id="PF00643">
    <property type="entry name" value="zf-B_box"/>
    <property type="match status" value="1"/>
</dbReference>
<name>A0A7L0K5I2_CHATO</name>
<keyword evidence="5" id="KW-0175">Coiled coil</keyword>
<evidence type="ECO:0000256" key="4">
    <source>
        <dbReference type="PROSITE-ProRule" id="PRU00024"/>
    </source>
</evidence>
<dbReference type="EMBL" id="VXAL01011640">
    <property type="protein sequence ID" value="NXK51449.1"/>
    <property type="molecule type" value="Genomic_DNA"/>
</dbReference>
<dbReference type="SMART" id="SM00336">
    <property type="entry name" value="BBOX"/>
    <property type="match status" value="1"/>
</dbReference>
<dbReference type="SMART" id="SM00589">
    <property type="entry name" value="PRY"/>
    <property type="match status" value="1"/>
</dbReference>
<dbReference type="Gene3D" id="3.30.40.10">
    <property type="entry name" value="Zinc/RING finger domain, C3HC4 (zinc finger)"/>
    <property type="match status" value="1"/>
</dbReference>
<dbReference type="InterPro" id="IPR043136">
    <property type="entry name" value="B30.2/SPRY_sf"/>
</dbReference>
<evidence type="ECO:0000256" key="2">
    <source>
        <dbReference type="ARBA" id="ARBA00022771"/>
    </source>
</evidence>
<dbReference type="CDD" id="cd19760">
    <property type="entry name" value="Bbox2_TRIM4-like"/>
    <property type="match status" value="1"/>
</dbReference>
<gene>
    <name evidence="9" type="primary">Trim27_0</name>
    <name evidence="9" type="ORF">CHATOR_R01437</name>
</gene>